<evidence type="ECO:0000256" key="6">
    <source>
        <dbReference type="SAM" id="MobiDB-lite"/>
    </source>
</evidence>
<keyword evidence="2" id="KW-1003">Cell membrane</keyword>
<evidence type="ECO:0000256" key="3">
    <source>
        <dbReference type="ARBA" id="ARBA00022692"/>
    </source>
</evidence>
<evidence type="ECO:0000256" key="1">
    <source>
        <dbReference type="ARBA" id="ARBA00004236"/>
    </source>
</evidence>
<dbReference type="GO" id="GO:0016020">
    <property type="term" value="C:membrane"/>
    <property type="evidence" value="ECO:0007669"/>
    <property type="project" value="InterPro"/>
</dbReference>
<feature type="compositionally biased region" description="Low complexity" evidence="6">
    <location>
        <begin position="109"/>
        <end position="133"/>
    </location>
</feature>
<keyword evidence="4 7" id="KW-1133">Transmembrane helix</keyword>
<evidence type="ECO:0000256" key="2">
    <source>
        <dbReference type="ARBA" id="ARBA00022475"/>
    </source>
</evidence>
<dbReference type="Pfam" id="PF04347">
    <property type="entry name" value="FliO"/>
    <property type="match status" value="1"/>
</dbReference>
<comment type="caution">
    <text evidence="8">The sequence shown here is derived from an EMBL/GenBank/DDBJ whole genome shotgun (WGS) entry which is preliminary data.</text>
</comment>
<protein>
    <recommendedName>
        <fullName evidence="10">Flagellar protein</fullName>
    </recommendedName>
</protein>
<feature type="region of interest" description="Disordered" evidence="6">
    <location>
        <begin position="70"/>
        <end position="133"/>
    </location>
</feature>
<sequence length="320" mass="32964">MRRARATVGAEEVKRITAPSSPRRISRRIAGPGTCVSRNVATSRWPASCPGVSEARFSARGAAAVVCARGRGSSSRPAPHAGTATVSATRQAICDGRRARSTMRPVSQSRPGAAGRLPGGPAAPSLPRRRSLPPSMHLRTAARATTVAGASLLLLAPVALAAPGVAGSGEDTPLNLPADKANQASSVGGGGGSIVRTIVGLAVVIGVIYGLSWVLRQVKASREERTMGHGLRPAATIALGPNRALHLVHAGRELVLVGVAEQGVTPIRTYTRQEAVDLGLIPDEALDADGDPVAPQRALSNPRTDGVGALLDAVRRRTQR</sequence>
<comment type="subcellular location">
    <subcellularLocation>
        <location evidence="1">Cell membrane</location>
    </subcellularLocation>
</comment>
<dbReference type="InterPro" id="IPR022781">
    <property type="entry name" value="Flagellar_biosynth_FliO"/>
</dbReference>
<evidence type="ECO:0000256" key="7">
    <source>
        <dbReference type="SAM" id="Phobius"/>
    </source>
</evidence>
<gene>
    <name evidence="8" type="ORF">C7Y72_05530</name>
</gene>
<keyword evidence="9" id="KW-1185">Reference proteome</keyword>
<evidence type="ECO:0000256" key="4">
    <source>
        <dbReference type="ARBA" id="ARBA00022989"/>
    </source>
</evidence>
<feature type="transmembrane region" description="Helical" evidence="7">
    <location>
        <begin position="194"/>
        <end position="215"/>
    </location>
</feature>
<accession>A0A2T4UNA9</accession>
<dbReference type="Proteomes" id="UP000240739">
    <property type="component" value="Unassembled WGS sequence"/>
</dbReference>
<dbReference type="EMBL" id="PYYB01000001">
    <property type="protein sequence ID" value="PTL60722.1"/>
    <property type="molecule type" value="Genomic_DNA"/>
</dbReference>
<evidence type="ECO:0000313" key="8">
    <source>
        <dbReference type="EMBL" id="PTL60722.1"/>
    </source>
</evidence>
<evidence type="ECO:0000256" key="5">
    <source>
        <dbReference type="ARBA" id="ARBA00023136"/>
    </source>
</evidence>
<proteinExistence type="predicted"/>
<evidence type="ECO:0008006" key="10">
    <source>
        <dbReference type="Google" id="ProtNLM"/>
    </source>
</evidence>
<name>A0A2T4UNA9_9ACTN</name>
<keyword evidence="3 7" id="KW-0812">Transmembrane</keyword>
<dbReference type="AlphaFoldDB" id="A0A2T4UNA9"/>
<keyword evidence="5 7" id="KW-0472">Membrane</keyword>
<organism evidence="8 9">
    <name type="scientific">Paraconexibacter algicola</name>
    <dbReference type="NCBI Taxonomy" id="2133960"/>
    <lineage>
        <taxon>Bacteria</taxon>
        <taxon>Bacillati</taxon>
        <taxon>Actinomycetota</taxon>
        <taxon>Thermoleophilia</taxon>
        <taxon>Solirubrobacterales</taxon>
        <taxon>Paraconexibacteraceae</taxon>
        <taxon>Paraconexibacter</taxon>
    </lineage>
</organism>
<dbReference type="GO" id="GO:0044781">
    <property type="term" value="P:bacterial-type flagellum organization"/>
    <property type="evidence" value="ECO:0007669"/>
    <property type="project" value="InterPro"/>
</dbReference>
<evidence type="ECO:0000313" key="9">
    <source>
        <dbReference type="Proteomes" id="UP000240739"/>
    </source>
</evidence>
<reference evidence="8 9" key="1">
    <citation type="submission" date="2018-03" db="EMBL/GenBank/DDBJ databases">
        <title>Aquarubrobacter algicola gen. nov., sp. nov., a novel actinobacterium isolated from shallow eutrophic lake during the end of cyanobacterial harmful algal blooms.</title>
        <authorList>
            <person name="Chun S.J."/>
        </authorList>
    </citation>
    <scope>NUCLEOTIDE SEQUENCE [LARGE SCALE GENOMIC DNA]</scope>
    <source>
        <strain evidence="8 9">Seoho-28</strain>
    </source>
</reference>
<feature type="transmembrane region" description="Helical" evidence="7">
    <location>
        <begin position="144"/>
        <end position="166"/>
    </location>
</feature>